<proteinExistence type="predicted"/>
<comment type="caution">
    <text evidence="3">The sequence shown here is derived from an EMBL/GenBank/DDBJ whole genome shotgun (WGS) entry which is preliminary data.</text>
</comment>
<evidence type="ECO:0000313" key="5">
    <source>
        <dbReference type="Proteomes" id="UP000216207"/>
    </source>
</evidence>
<name>A0A268S4M3_SHOCL</name>
<gene>
    <name evidence="3" type="ORF">CHH61_03865</name>
    <name evidence="2" type="ORF">CHH72_16840</name>
</gene>
<evidence type="ECO:0000313" key="4">
    <source>
        <dbReference type="Proteomes" id="UP000216133"/>
    </source>
</evidence>
<accession>A0A268S4M3</accession>
<dbReference type="EMBL" id="NPCC01000030">
    <property type="protein sequence ID" value="PAE87705.1"/>
    <property type="molecule type" value="Genomic_DNA"/>
</dbReference>
<dbReference type="EMBL" id="NPBS01000016">
    <property type="protein sequence ID" value="PAF27367.1"/>
    <property type="molecule type" value="Genomic_DNA"/>
</dbReference>
<dbReference type="AlphaFoldDB" id="A0A268S4M3"/>
<evidence type="ECO:0008006" key="6">
    <source>
        <dbReference type="Google" id="ProtNLM"/>
    </source>
</evidence>
<dbReference type="Proteomes" id="UP000216207">
    <property type="component" value="Unassembled WGS sequence"/>
</dbReference>
<feature type="coiled-coil region" evidence="1">
    <location>
        <begin position="251"/>
        <end position="334"/>
    </location>
</feature>
<evidence type="ECO:0000313" key="3">
    <source>
        <dbReference type="EMBL" id="PAF27367.1"/>
    </source>
</evidence>
<evidence type="ECO:0000256" key="1">
    <source>
        <dbReference type="SAM" id="Coils"/>
    </source>
</evidence>
<organism evidence="3 4">
    <name type="scientific">Shouchella clausii</name>
    <name type="common">Alkalihalobacillus clausii</name>
    <dbReference type="NCBI Taxonomy" id="79880"/>
    <lineage>
        <taxon>Bacteria</taxon>
        <taxon>Bacillati</taxon>
        <taxon>Bacillota</taxon>
        <taxon>Bacilli</taxon>
        <taxon>Bacillales</taxon>
        <taxon>Bacillaceae</taxon>
        <taxon>Shouchella</taxon>
    </lineage>
</organism>
<keyword evidence="1" id="KW-0175">Coiled coil</keyword>
<dbReference type="Proteomes" id="UP000216133">
    <property type="component" value="Unassembled WGS sequence"/>
</dbReference>
<reference evidence="4 5" key="1">
    <citation type="submission" date="2017-07" db="EMBL/GenBank/DDBJ databases">
        <title>Isolation and whole genome analysis of endospore-forming bacteria from heroin.</title>
        <authorList>
            <person name="Kalinowski J."/>
            <person name="Ahrens B."/>
            <person name="Al-Dilaimi A."/>
            <person name="Winkler A."/>
            <person name="Wibberg D."/>
            <person name="Schleenbecker U."/>
            <person name="Ruckert C."/>
            <person name="Wolfel R."/>
            <person name="Grass G."/>
        </authorList>
    </citation>
    <scope>NUCLEOTIDE SEQUENCE [LARGE SCALE GENOMIC DNA]</scope>
    <source>
        <strain evidence="3 4">7523-2</strain>
        <strain evidence="2 5">7539</strain>
    </source>
</reference>
<evidence type="ECO:0000313" key="2">
    <source>
        <dbReference type="EMBL" id="PAE87705.1"/>
    </source>
</evidence>
<sequence length="409" mass="48010">MITEHEQNKQTDIQPIQTAIAEVNITPAITETSNFQAVLQEIPRRVQEADNLLEDYRKNPETFLEKIDDTALDSQLKELAEVSNFVRDIEKSRKAIKTYMNDVRDRLIDTLDKRLEGASFHELERAQSDIKQLKKDVEADRRAKRWEEIRSTFEANVNRYPLLGEFTPELADFSRFKLLFPKLVSGAKSRKVKEADHTAVNETLYAWNTAVEIMKENEWGLSPQDLNQLLMMFKQSPSVELVQREGRQLKINAEARERAKQEAEARRIEQERQAKIAEQKRQEELARIQEQERQAKLKRDAEAIKQAEQQRKELEERSRQMAELERQRQAQYAAFGGQYKTIFRESFPQFIEYLFNNPNYHDVHSSPQTKASVIYDIMRQVERPDSVVTRETAKDPQRVLDLVRYILDA</sequence>
<dbReference type="RefSeq" id="WP_095327033.1">
    <property type="nucleotide sequence ID" value="NZ_NPBS01000016.1"/>
</dbReference>
<protein>
    <recommendedName>
        <fullName evidence="6">DUF1351 domain-containing protein</fullName>
    </recommendedName>
</protein>